<evidence type="ECO:0000256" key="4">
    <source>
        <dbReference type="ARBA" id="ARBA00022989"/>
    </source>
</evidence>
<name>A0ABT4EBX7_PAEAL</name>
<feature type="domain" description="ABC3 transporter permease C-terminal" evidence="7">
    <location>
        <begin position="666"/>
        <end position="786"/>
    </location>
</feature>
<reference evidence="8 9" key="1">
    <citation type="submission" date="2022-05" db="EMBL/GenBank/DDBJ databases">
        <title>Genome Sequencing of Bee-Associated Microbes.</title>
        <authorList>
            <person name="Dunlap C."/>
        </authorList>
    </citation>
    <scope>NUCLEOTIDE SEQUENCE [LARGE SCALE GENOMIC DNA]</scope>
    <source>
        <strain evidence="8 9">NRRL NRS-750</strain>
    </source>
</reference>
<keyword evidence="3 6" id="KW-0812">Transmembrane</keyword>
<evidence type="ECO:0000256" key="2">
    <source>
        <dbReference type="ARBA" id="ARBA00022475"/>
    </source>
</evidence>
<evidence type="ECO:0000256" key="5">
    <source>
        <dbReference type="ARBA" id="ARBA00023136"/>
    </source>
</evidence>
<dbReference type="InterPro" id="IPR038766">
    <property type="entry name" value="Membrane_comp_ABC_pdt"/>
</dbReference>
<comment type="subcellular location">
    <subcellularLocation>
        <location evidence="1">Cell membrane</location>
        <topology evidence="1">Multi-pass membrane protein</topology>
    </subcellularLocation>
</comment>
<feature type="transmembrane region" description="Helical" evidence="6">
    <location>
        <begin position="20"/>
        <end position="40"/>
    </location>
</feature>
<dbReference type="InterPro" id="IPR003838">
    <property type="entry name" value="ABC3_permease_C"/>
</dbReference>
<feature type="transmembrane region" description="Helical" evidence="6">
    <location>
        <begin position="652"/>
        <end position="682"/>
    </location>
</feature>
<dbReference type="Pfam" id="PF02687">
    <property type="entry name" value="FtsX"/>
    <property type="match status" value="2"/>
</dbReference>
<keyword evidence="5 6" id="KW-0472">Membrane</keyword>
<feature type="transmembrane region" description="Helical" evidence="6">
    <location>
        <begin position="257"/>
        <end position="281"/>
    </location>
</feature>
<dbReference type="EMBL" id="JAMDLY010000011">
    <property type="protein sequence ID" value="MCY9530153.1"/>
    <property type="molecule type" value="Genomic_DNA"/>
</dbReference>
<evidence type="ECO:0000313" key="9">
    <source>
        <dbReference type="Proteomes" id="UP001527090"/>
    </source>
</evidence>
<dbReference type="Proteomes" id="UP001527090">
    <property type="component" value="Unassembled WGS sequence"/>
</dbReference>
<feature type="transmembrane region" description="Helical" evidence="6">
    <location>
        <begin position="715"/>
        <end position="738"/>
    </location>
</feature>
<evidence type="ECO:0000256" key="1">
    <source>
        <dbReference type="ARBA" id="ARBA00004651"/>
    </source>
</evidence>
<feature type="transmembrane region" description="Helical" evidence="6">
    <location>
        <begin position="352"/>
        <end position="376"/>
    </location>
</feature>
<organism evidence="8 9">
    <name type="scientific">Paenibacillus alvei</name>
    <name type="common">Bacillus alvei</name>
    <dbReference type="NCBI Taxonomy" id="44250"/>
    <lineage>
        <taxon>Bacteria</taxon>
        <taxon>Bacillati</taxon>
        <taxon>Bacillota</taxon>
        <taxon>Bacilli</taxon>
        <taxon>Bacillales</taxon>
        <taxon>Paenibacillaceae</taxon>
        <taxon>Paenibacillus</taxon>
    </lineage>
</organism>
<evidence type="ECO:0000259" key="7">
    <source>
        <dbReference type="Pfam" id="PF02687"/>
    </source>
</evidence>
<feature type="transmembrane region" description="Helical" evidence="6">
    <location>
        <begin position="431"/>
        <end position="455"/>
    </location>
</feature>
<comment type="caution">
    <text evidence="8">The sequence shown here is derived from an EMBL/GenBank/DDBJ whole genome shotgun (WGS) entry which is preliminary data.</text>
</comment>
<keyword evidence="4 6" id="KW-1133">Transmembrane helix</keyword>
<proteinExistence type="predicted"/>
<accession>A0ABT4EBX7</accession>
<keyword evidence="2" id="KW-1003">Cell membrane</keyword>
<keyword evidence="9" id="KW-1185">Reference proteome</keyword>
<evidence type="ECO:0000313" key="8">
    <source>
        <dbReference type="EMBL" id="MCY9530153.1"/>
    </source>
</evidence>
<feature type="domain" description="ABC3 transporter permease C-terminal" evidence="7">
    <location>
        <begin position="263"/>
        <end position="385"/>
    </location>
</feature>
<dbReference type="PANTHER" id="PTHR30287">
    <property type="entry name" value="MEMBRANE COMPONENT OF PREDICTED ABC SUPERFAMILY METABOLITE UPTAKE TRANSPORTER"/>
    <property type="match status" value="1"/>
</dbReference>
<protein>
    <submittedName>
        <fullName evidence="8">FtsX-like permease family protein</fullName>
    </submittedName>
</protein>
<gene>
    <name evidence="8" type="ORF">M5X04_12570</name>
</gene>
<dbReference type="RefSeq" id="WP_021253397.1">
    <property type="nucleotide sequence ID" value="NZ_JAMDLY010000011.1"/>
</dbReference>
<feature type="transmembrane region" description="Helical" evidence="6">
    <location>
        <begin position="310"/>
        <end position="331"/>
    </location>
</feature>
<feature type="transmembrane region" description="Helical" evidence="6">
    <location>
        <begin position="758"/>
        <end position="777"/>
    </location>
</feature>
<sequence length="792" mass="87671">MYPIWLLCLSNLKRRKIQNGFIALIMLLASLLFSTAVIVITNTNNSYMDFHTKVQGSHQILKLEQDLHNPNQVESWWGSQQGVQSSGLLRYRSMTGYTFNGKDYPNTDLMMMDTPAQPVTVDRLVFAEGTQQAEPEEGTVWLPTSIAYPKGIGVGDTIEFKKDTRTMSMKVAAVVIDVAYSSPFTSTGRVWMNHADFQSNLLSMQGKDMFMLALRFDHYEENATYWRSFERELGTPYLESVTKFESLSSFYTVTNKMLGFVIIFLALMMILVALYTVGFTISDAVLSSYKTIGILKSQGFTSYRTTGIYVLQYTVLSVISIIPGIALSYPFSKFIIAQSLAYLRSGDASFSIQYFGAAAAVGASILVVVIVISWLFSYRTRFIQPVQAIRYGMSERSAAKQQSNWLISFSRLPIVWVLGLRGVLKNRAGSILMTLMAVATSAVLIFCSIFIYSIVSINKTISSWGYDSSDISMRIDEPKELSNEQLNQTLFRDSRIVNHSRFGDTNGVIPFEDDTGTNQLNVVLTLVDGNYDEIGVSNLRGGNPHADDEISIGINVAKQLKKDVGDKIDVYVLGDKKSMTITGVYQAIANLAYSARMKAAAIPNSQRHVINMDSYFVNLQDNINPDTFVTELNNSYGSALWSATHESLVNEVFSAAVAGLVLPMSVIGLLFLLATFVIIFSICRINIRKEQKNYGIYKSIGMTSRKIRVSISSGVFNLSMIGAIIGIPVGLFLLPRLLNVILANYGIVEMPLSIQAEQVVLGAILSVAAATLGSWLASKTVKSMSPRILTVD</sequence>
<evidence type="ECO:0000256" key="3">
    <source>
        <dbReference type="ARBA" id="ARBA00022692"/>
    </source>
</evidence>
<evidence type="ECO:0000256" key="6">
    <source>
        <dbReference type="SAM" id="Phobius"/>
    </source>
</evidence>
<dbReference type="PANTHER" id="PTHR30287:SF2">
    <property type="entry name" value="BLL1001 PROTEIN"/>
    <property type="match status" value="1"/>
</dbReference>